<dbReference type="InterPro" id="IPR045605">
    <property type="entry name" value="KshA-like_C"/>
</dbReference>
<dbReference type="Pfam" id="PF19298">
    <property type="entry name" value="KshA_C"/>
    <property type="match status" value="1"/>
</dbReference>
<dbReference type="GO" id="GO:0004497">
    <property type="term" value="F:monooxygenase activity"/>
    <property type="evidence" value="ECO:0007669"/>
    <property type="project" value="UniProtKB-ARBA"/>
</dbReference>
<keyword evidence="23" id="KW-1185">Reference proteome</keyword>
<evidence type="ECO:0000259" key="21">
    <source>
        <dbReference type="PROSITE" id="PS51296"/>
    </source>
</evidence>
<comment type="pathway">
    <text evidence="3">Hormone biosynthesis.</text>
</comment>
<comment type="subcellular location">
    <subcellularLocation>
        <location evidence="2">Membrane</location>
    </subcellularLocation>
</comment>
<dbReference type="InterPro" id="IPR017941">
    <property type="entry name" value="Rieske_2Fe-2S"/>
</dbReference>
<evidence type="ECO:0000256" key="14">
    <source>
        <dbReference type="ARBA" id="ARBA00025712"/>
    </source>
</evidence>
<evidence type="ECO:0000256" key="13">
    <source>
        <dbReference type="ARBA" id="ARBA00023221"/>
    </source>
</evidence>
<accession>A0A2I2KUI9</accession>
<dbReference type="PROSITE" id="PS51296">
    <property type="entry name" value="RIESKE"/>
    <property type="match status" value="1"/>
</dbReference>
<evidence type="ECO:0000256" key="6">
    <source>
        <dbReference type="ARBA" id="ARBA00022723"/>
    </source>
</evidence>
<keyword evidence="9" id="KW-0560">Oxidoreductase</keyword>
<dbReference type="GO" id="GO:0051537">
    <property type="term" value="F:2 iron, 2 sulfur cluster binding"/>
    <property type="evidence" value="ECO:0007669"/>
    <property type="project" value="UniProtKB-KW"/>
</dbReference>
<evidence type="ECO:0000256" key="15">
    <source>
        <dbReference type="ARBA" id="ARBA00025729"/>
    </source>
</evidence>
<evidence type="ECO:0000256" key="10">
    <source>
        <dbReference type="ARBA" id="ARBA00023004"/>
    </source>
</evidence>
<comment type="cofactor">
    <cofactor evidence="1">
        <name>Fe cation</name>
        <dbReference type="ChEBI" id="CHEBI:24875"/>
    </cofactor>
</comment>
<dbReference type="GO" id="GO:0170056">
    <property type="term" value="F:cholesterol 7-desaturase [NAD(P)H] activity"/>
    <property type="evidence" value="ECO:0007669"/>
    <property type="project" value="UniProtKB-EC"/>
</dbReference>
<keyword evidence="13" id="KW-0753">Steroid metabolism</keyword>
<gene>
    <name evidence="22" type="ORF">FRACA_320021</name>
</gene>
<dbReference type="PANTHER" id="PTHR21266:SF32">
    <property type="entry name" value="CHOLESTEROL 7-DESATURASE NVD"/>
    <property type="match status" value="1"/>
</dbReference>
<evidence type="ECO:0000256" key="9">
    <source>
        <dbReference type="ARBA" id="ARBA00023002"/>
    </source>
</evidence>
<keyword evidence="4" id="KW-0812">Transmembrane</keyword>
<dbReference type="SUPFAM" id="SSF55961">
    <property type="entry name" value="Bet v1-like"/>
    <property type="match status" value="1"/>
</dbReference>
<comment type="catalytic activity">
    <reaction evidence="20">
        <text>cholesterol + NADPH + O2 + H(+) = 7-dehydrocholesterol + NADP(+) + 2 H2O</text>
        <dbReference type="Rhea" id="RHEA:45024"/>
        <dbReference type="ChEBI" id="CHEBI:15377"/>
        <dbReference type="ChEBI" id="CHEBI:15378"/>
        <dbReference type="ChEBI" id="CHEBI:15379"/>
        <dbReference type="ChEBI" id="CHEBI:16113"/>
        <dbReference type="ChEBI" id="CHEBI:17759"/>
        <dbReference type="ChEBI" id="CHEBI:57783"/>
        <dbReference type="ChEBI" id="CHEBI:58349"/>
        <dbReference type="EC" id="1.14.19.21"/>
    </reaction>
    <physiologicalReaction direction="left-to-right" evidence="20">
        <dbReference type="Rhea" id="RHEA:45025"/>
    </physiologicalReaction>
</comment>
<dbReference type="EC" id="1.14.19.21" evidence="16"/>
<comment type="subunit">
    <text evidence="18">Homotrimer. The two-component system 3-ketosteroid-9-alpha-monooxygenase is composed of an oxygenase component KshA and a reductase component KshB.</text>
</comment>
<evidence type="ECO:0000256" key="17">
    <source>
        <dbReference type="ARBA" id="ARBA00030944"/>
    </source>
</evidence>
<dbReference type="InterPro" id="IPR036922">
    <property type="entry name" value="Rieske_2Fe-2S_sf"/>
</dbReference>
<reference evidence="22 23" key="1">
    <citation type="submission" date="2017-06" db="EMBL/GenBank/DDBJ databases">
        <authorList>
            <person name="Kim H.J."/>
            <person name="Triplett B.A."/>
        </authorList>
    </citation>
    <scope>NUCLEOTIDE SEQUENCE [LARGE SCALE GENOMIC DNA]</scope>
    <source>
        <strain evidence="22">FRACA_ARgP5</strain>
    </source>
</reference>
<comment type="pathway">
    <text evidence="14">Steroid hormone biosynthesis; dafachronic acid biosynthesis.</text>
</comment>
<keyword evidence="13" id="KW-0443">Lipid metabolism</keyword>
<evidence type="ECO:0000256" key="16">
    <source>
        <dbReference type="ARBA" id="ARBA00026095"/>
    </source>
</evidence>
<dbReference type="PANTHER" id="PTHR21266">
    <property type="entry name" value="IRON-SULFUR DOMAIN CONTAINING PROTEIN"/>
    <property type="match status" value="1"/>
</dbReference>
<dbReference type="GO" id="GO:0008203">
    <property type="term" value="P:cholesterol metabolic process"/>
    <property type="evidence" value="ECO:0007669"/>
    <property type="project" value="InterPro"/>
</dbReference>
<evidence type="ECO:0000256" key="2">
    <source>
        <dbReference type="ARBA" id="ARBA00004370"/>
    </source>
</evidence>
<evidence type="ECO:0000313" key="23">
    <source>
        <dbReference type="Proteomes" id="UP000234331"/>
    </source>
</evidence>
<keyword evidence="10" id="KW-0408">Iron</keyword>
<evidence type="ECO:0000256" key="1">
    <source>
        <dbReference type="ARBA" id="ARBA00001962"/>
    </source>
</evidence>
<keyword evidence="5" id="KW-0001">2Fe-2S</keyword>
<evidence type="ECO:0000256" key="5">
    <source>
        <dbReference type="ARBA" id="ARBA00022714"/>
    </source>
</evidence>
<evidence type="ECO:0000256" key="20">
    <source>
        <dbReference type="ARBA" id="ARBA00049548"/>
    </source>
</evidence>
<dbReference type="InterPro" id="IPR050584">
    <property type="entry name" value="Cholesterol_7-desaturase"/>
</dbReference>
<evidence type="ECO:0000256" key="3">
    <source>
        <dbReference type="ARBA" id="ARBA00004972"/>
    </source>
</evidence>
<name>A0A2I2KUI9_9ACTN</name>
<dbReference type="GO" id="GO:0046872">
    <property type="term" value="F:metal ion binding"/>
    <property type="evidence" value="ECO:0007669"/>
    <property type="project" value="UniProtKB-KW"/>
</dbReference>
<protein>
    <recommendedName>
        <fullName evidence="16">cholesterol 7-desaturase</fullName>
        <ecNumber evidence="16">1.14.19.21</ecNumber>
    </recommendedName>
    <alternativeName>
        <fullName evidence="17">Rieske-type oxygenase</fullName>
    </alternativeName>
</protein>
<keyword evidence="8" id="KW-1133">Transmembrane helix</keyword>
<comment type="catalytic activity">
    <reaction evidence="19">
        <text>cholesterol + NADH + O2 + H(+) = 7-dehydrocholesterol + NAD(+) + 2 H2O</text>
        <dbReference type="Rhea" id="RHEA:51644"/>
        <dbReference type="ChEBI" id="CHEBI:15377"/>
        <dbReference type="ChEBI" id="CHEBI:15378"/>
        <dbReference type="ChEBI" id="CHEBI:15379"/>
        <dbReference type="ChEBI" id="CHEBI:16113"/>
        <dbReference type="ChEBI" id="CHEBI:17759"/>
        <dbReference type="ChEBI" id="CHEBI:57540"/>
        <dbReference type="ChEBI" id="CHEBI:57945"/>
        <dbReference type="EC" id="1.14.19.21"/>
    </reaction>
    <physiologicalReaction direction="left-to-right" evidence="19">
        <dbReference type="Rhea" id="RHEA:51645"/>
    </physiologicalReaction>
</comment>
<keyword evidence="7" id="KW-0442">Lipid degradation</keyword>
<proteinExistence type="inferred from homology"/>
<keyword evidence="6" id="KW-0479">Metal-binding</keyword>
<dbReference type="GO" id="GO:0005737">
    <property type="term" value="C:cytoplasm"/>
    <property type="evidence" value="ECO:0007669"/>
    <property type="project" value="TreeGrafter"/>
</dbReference>
<dbReference type="OrthoDB" id="5243643at2"/>
<dbReference type="AlphaFoldDB" id="A0A2I2KUI9"/>
<dbReference type="GO" id="GO:0016020">
    <property type="term" value="C:membrane"/>
    <property type="evidence" value="ECO:0007669"/>
    <property type="project" value="UniProtKB-SubCell"/>
</dbReference>
<evidence type="ECO:0000256" key="11">
    <source>
        <dbReference type="ARBA" id="ARBA00023014"/>
    </source>
</evidence>
<dbReference type="Pfam" id="PF00355">
    <property type="entry name" value="Rieske"/>
    <property type="match status" value="1"/>
</dbReference>
<comment type="similarity">
    <text evidence="15">Belongs to the cholesterol 7-desaturase family.</text>
</comment>
<dbReference type="GO" id="GO:0016042">
    <property type="term" value="P:lipid catabolic process"/>
    <property type="evidence" value="ECO:0007669"/>
    <property type="project" value="UniProtKB-KW"/>
</dbReference>
<evidence type="ECO:0000256" key="4">
    <source>
        <dbReference type="ARBA" id="ARBA00022692"/>
    </source>
</evidence>
<keyword evidence="12" id="KW-0472">Membrane</keyword>
<evidence type="ECO:0000313" key="22">
    <source>
        <dbReference type="EMBL" id="SNQ49322.1"/>
    </source>
</evidence>
<sequence>MQQLRPTMRPSGWFQVAWSSELPLGGVKPLRYFGQDLVAYRGEDGVVRVLDAYCRHLGGHLGYGGTVAGDCVVCPFHGWRWNGEGRNTHIPYQDRPNTSRQLTAWPVIERDECVFVWHDATGRPPGREVPHIFTEVAEHVRDLPFHPATPRGLVRYDDVTILPQTVAENAADPVHFRFVHETRDIPVALRQGSDEDRWFIQLGFGRRWTAWDPNSHDGDTLSIVQAGIGLSYTALSGHDNTVILLATTPIDDRTSTMFQTVWLERRDGDDEPGVLDRRMRAATAQLKNDIVIWSHQRYEDPPALATVEGQLFGDLRRWCRRWYPITEAHPVPASPAPSGA</sequence>
<evidence type="ECO:0000256" key="7">
    <source>
        <dbReference type="ARBA" id="ARBA00022963"/>
    </source>
</evidence>
<evidence type="ECO:0000256" key="8">
    <source>
        <dbReference type="ARBA" id="ARBA00022989"/>
    </source>
</evidence>
<organism evidence="22 23">
    <name type="scientific">Frankia canadensis</name>
    <dbReference type="NCBI Taxonomy" id="1836972"/>
    <lineage>
        <taxon>Bacteria</taxon>
        <taxon>Bacillati</taxon>
        <taxon>Actinomycetota</taxon>
        <taxon>Actinomycetes</taxon>
        <taxon>Frankiales</taxon>
        <taxon>Frankiaceae</taxon>
        <taxon>Frankia</taxon>
    </lineage>
</organism>
<dbReference type="EMBL" id="FZMO01000246">
    <property type="protein sequence ID" value="SNQ49322.1"/>
    <property type="molecule type" value="Genomic_DNA"/>
</dbReference>
<evidence type="ECO:0000256" key="19">
    <source>
        <dbReference type="ARBA" id="ARBA00047853"/>
    </source>
</evidence>
<dbReference type="SUPFAM" id="SSF50022">
    <property type="entry name" value="ISP domain"/>
    <property type="match status" value="1"/>
</dbReference>
<keyword evidence="11" id="KW-0411">Iron-sulfur</keyword>
<dbReference type="Gene3D" id="3.90.380.10">
    <property type="entry name" value="Naphthalene 1,2-dioxygenase Alpha Subunit, Chain A, domain 1"/>
    <property type="match status" value="1"/>
</dbReference>
<dbReference type="Proteomes" id="UP000234331">
    <property type="component" value="Unassembled WGS sequence"/>
</dbReference>
<dbReference type="Gene3D" id="2.102.10.10">
    <property type="entry name" value="Rieske [2Fe-2S] iron-sulphur domain"/>
    <property type="match status" value="1"/>
</dbReference>
<evidence type="ECO:0000256" key="18">
    <source>
        <dbReference type="ARBA" id="ARBA00046982"/>
    </source>
</evidence>
<evidence type="ECO:0000256" key="12">
    <source>
        <dbReference type="ARBA" id="ARBA00023136"/>
    </source>
</evidence>
<feature type="domain" description="Rieske" evidence="21">
    <location>
        <begin position="13"/>
        <end position="116"/>
    </location>
</feature>